<sequence length="386" mass="43113">MLQSYVYLLTPPIRCNPYNATYYNEEVRTWLRHSDRPLTPFDATGLYPVDRNIFSDHDFLVSDERNEHAIAAPEESQTDGTVVLHYAIENDLPSSRSNLKECVPLLQHSSCSNETSQQDTLTKDVSMPVQSEESQTDGTVVLHCAIENDLPSSRSNLKECVPLLQHSSCSNETSQQDTLTKDVSMPVQSILGTSNIQHMSAQRNSHRKLGNPVSATSRIIVPTQISPIPNIRSRKQQTFSTCRRGRKPVTCDYHFITVHRTNTERVSQTSVFIKEERCEKRTAPNQSSVPNESSSSAEELSVHDDSSDMEVEHNGTTPDSDDAVCIFCETKYSEDTQGFRRIINGSELVLIALGGNVHNKQEVGIGHLLLWPEGKRSESDGELVPA</sequence>
<name>A0ABQ9H1T0_9NEOP</name>
<evidence type="ECO:0000313" key="3">
    <source>
        <dbReference type="Proteomes" id="UP001159363"/>
    </source>
</evidence>
<proteinExistence type="predicted"/>
<feature type="compositionally biased region" description="Basic and acidic residues" evidence="1">
    <location>
        <begin position="300"/>
        <end position="313"/>
    </location>
</feature>
<organism evidence="2 3">
    <name type="scientific">Dryococelus australis</name>
    <dbReference type="NCBI Taxonomy" id="614101"/>
    <lineage>
        <taxon>Eukaryota</taxon>
        <taxon>Metazoa</taxon>
        <taxon>Ecdysozoa</taxon>
        <taxon>Arthropoda</taxon>
        <taxon>Hexapoda</taxon>
        <taxon>Insecta</taxon>
        <taxon>Pterygota</taxon>
        <taxon>Neoptera</taxon>
        <taxon>Polyneoptera</taxon>
        <taxon>Phasmatodea</taxon>
        <taxon>Verophasmatodea</taxon>
        <taxon>Anareolatae</taxon>
        <taxon>Phasmatidae</taxon>
        <taxon>Eurycanthinae</taxon>
        <taxon>Dryococelus</taxon>
    </lineage>
</organism>
<accession>A0ABQ9H1T0</accession>
<reference evidence="2 3" key="1">
    <citation type="submission" date="2023-02" db="EMBL/GenBank/DDBJ databases">
        <title>LHISI_Scaffold_Assembly.</title>
        <authorList>
            <person name="Stuart O.P."/>
            <person name="Cleave R."/>
            <person name="Magrath M.J.L."/>
            <person name="Mikheyev A.S."/>
        </authorList>
    </citation>
    <scope>NUCLEOTIDE SEQUENCE [LARGE SCALE GENOMIC DNA]</scope>
    <source>
        <strain evidence="2">Daus_M_001</strain>
        <tissue evidence="2">Leg muscle</tissue>
    </source>
</reference>
<feature type="compositionally biased region" description="Low complexity" evidence="1">
    <location>
        <begin position="287"/>
        <end position="299"/>
    </location>
</feature>
<dbReference type="Proteomes" id="UP001159363">
    <property type="component" value="Chromosome 6"/>
</dbReference>
<evidence type="ECO:0000313" key="2">
    <source>
        <dbReference type="EMBL" id="KAJ8878214.1"/>
    </source>
</evidence>
<gene>
    <name evidence="2" type="ORF">PR048_018791</name>
</gene>
<keyword evidence="3" id="KW-1185">Reference proteome</keyword>
<comment type="caution">
    <text evidence="2">The sequence shown here is derived from an EMBL/GenBank/DDBJ whole genome shotgun (WGS) entry which is preliminary data.</text>
</comment>
<protein>
    <submittedName>
        <fullName evidence="2">Uncharacterized protein</fullName>
    </submittedName>
</protein>
<evidence type="ECO:0000256" key="1">
    <source>
        <dbReference type="SAM" id="MobiDB-lite"/>
    </source>
</evidence>
<feature type="region of interest" description="Disordered" evidence="1">
    <location>
        <begin position="277"/>
        <end position="318"/>
    </location>
</feature>
<dbReference type="EMBL" id="JARBHB010000007">
    <property type="protein sequence ID" value="KAJ8878214.1"/>
    <property type="molecule type" value="Genomic_DNA"/>
</dbReference>